<evidence type="ECO:0000313" key="2">
    <source>
        <dbReference type="Proteomes" id="UP000657918"/>
    </source>
</evidence>
<accession>A0A835J5A6</accession>
<dbReference type="AlphaFoldDB" id="A0A835J5A6"/>
<dbReference type="Proteomes" id="UP000657918">
    <property type="component" value="Unassembled WGS sequence"/>
</dbReference>
<dbReference type="EMBL" id="JADGMS010000018">
    <property type="protein sequence ID" value="KAF9662838.1"/>
    <property type="molecule type" value="Genomic_DNA"/>
</dbReference>
<name>A0A835J5A6_9ROSI</name>
<comment type="caution">
    <text evidence="1">The sequence shown here is derived from an EMBL/GenBank/DDBJ whole genome shotgun (WGS) entry which is preliminary data.</text>
</comment>
<keyword evidence="2" id="KW-1185">Reference proteome</keyword>
<organism evidence="1 2">
    <name type="scientific">Salix dunnii</name>
    <dbReference type="NCBI Taxonomy" id="1413687"/>
    <lineage>
        <taxon>Eukaryota</taxon>
        <taxon>Viridiplantae</taxon>
        <taxon>Streptophyta</taxon>
        <taxon>Embryophyta</taxon>
        <taxon>Tracheophyta</taxon>
        <taxon>Spermatophyta</taxon>
        <taxon>Magnoliopsida</taxon>
        <taxon>eudicotyledons</taxon>
        <taxon>Gunneridae</taxon>
        <taxon>Pentapetalae</taxon>
        <taxon>rosids</taxon>
        <taxon>fabids</taxon>
        <taxon>Malpighiales</taxon>
        <taxon>Salicaceae</taxon>
        <taxon>Saliceae</taxon>
        <taxon>Salix</taxon>
    </lineage>
</organism>
<dbReference type="OrthoDB" id="849607at2759"/>
<gene>
    <name evidence="1" type="ORF">SADUNF_Sadunf18G0095900</name>
</gene>
<reference evidence="1 2" key="1">
    <citation type="submission" date="2020-10" db="EMBL/GenBank/DDBJ databases">
        <title>Plant Genome Project.</title>
        <authorList>
            <person name="Zhang R.-G."/>
        </authorList>
    </citation>
    <scope>NUCLEOTIDE SEQUENCE [LARGE SCALE GENOMIC DNA]</scope>
    <source>
        <strain evidence="1">FAFU-HL-1</strain>
        <tissue evidence="1">Leaf</tissue>
    </source>
</reference>
<proteinExistence type="predicted"/>
<evidence type="ECO:0000313" key="1">
    <source>
        <dbReference type="EMBL" id="KAF9662838.1"/>
    </source>
</evidence>
<protein>
    <submittedName>
        <fullName evidence="1">Uncharacterized protein</fullName>
    </submittedName>
</protein>
<sequence length="96" mass="11112">MSHLILSLNIKDEEISRLKSQQNQTNEDSLIAQGKMIAQKDEKLSPLEDQQLLTDTIINKLRAVVDFIWKEFDEAVRINEEGFLLFLIRVFGVKIP</sequence>